<proteinExistence type="predicted"/>
<name>A0ABP4U009_9ACTN</name>
<dbReference type="PANTHER" id="PTHR43610:SF1">
    <property type="entry name" value="N-ACETYLTRANSFERASE DOMAIN-CONTAINING PROTEIN"/>
    <property type="match status" value="1"/>
</dbReference>
<sequence length="196" mass="22518">MIETKFFVRQPILTGERVVLEPLTIDHLDGEVAMLADPQVRRLTGTHQTFTEERIRKFLLTRPDQHDRADYAVLHQPDRAYLGSLALFDLDEENASMAYRIALGRTLPYGQGLGTQATRMIVDFAFDLVGLHRVHLEVYDFNRRAQRAYEKSGFGVEGRQRDALNWDGDWHDTISMAILATDPRPWHARPAETTRS</sequence>
<gene>
    <name evidence="2" type="ORF">GCM10009765_50090</name>
</gene>
<accession>A0ABP4U009</accession>
<evidence type="ECO:0000313" key="3">
    <source>
        <dbReference type="Proteomes" id="UP001500618"/>
    </source>
</evidence>
<evidence type="ECO:0000259" key="1">
    <source>
        <dbReference type="PROSITE" id="PS51186"/>
    </source>
</evidence>
<comment type="caution">
    <text evidence="2">The sequence shown here is derived from an EMBL/GenBank/DDBJ whole genome shotgun (WGS) entry which is preliminary data.</text>
</comment>
<dbReference type="Proteomes" id="UP001500618">
    <property type="component" value="Unassembled WGS sequence"/>
</dbReference>
<dbReference type="InterPro" id="IPR000182">
    <property type="entry name" value="GNAT_dom"/>
</dbReference>
<dbReference type="Pfam" id="PF13302">
    <property type="entry name" value="Acetyltransf_3"/>
    <property type="match status" value="1"/>
</dbReference>
<dbReference type="InterPro" id="IPR016181">
    <property type="entry name" value="Acyl_CoA_acyltransferase"/>
</dbReference>
<dbReference type="SUPFAM" id="SSF55729">
    <property type="entry name" value="Acyl-CoA N-acyltransferases (Nat)"/>
    <property type="match status" value="1"/>
</dbReference>
<reference evidence="3" key="1">
    <citation type="journal article" date="2019" name="Int. J. Syst. Evol. Microbiol.">
        <title>The Global Catalogue of Microorganisms (GCM) 10K type strain sequencing project: providing services to taxonomists for standard genome sequencing and annotation.</title>
        <authorList>
            <consortium name="The Broad Institute Genomics Platform"/>
            <consortium name="The Broad Institute Genome Sequencing Center for Infectious Disease"/>
            <person name="Wu L."/>
            <person name="Ma J."/>
        </authorList>
    </citation>
    <scope>NUCLEOTIDE SEQUENCE [LARGE SCALE GENOMIC DNA]</scope>
    <source>
        <strain evidence="3">JCM 14718</strain>
    </source>
</reference>
<dbReference type="PANTHER" id="PTHR43610">
    <property type="entry name" value="BLL6696 PROTEIN"/>
    <property type="match status" value="1"/>
</dbReference>
<feature type="domain" description="N-acetyltransferase" evidence="1">
    <location>
        <begin position="18"/>
        <end position="181"/>
    </location>
</feature>
<dbReference type="PROSITE" id="PS51186">
    <property type="entry name" value="GNAT"/>
    <property type="match status" value="1"/>
</dbReference>
<protein>
    <submittedName>
        <fullName evidence="2">GNAT family protein</fullName>
    </submittedName>
</protein>
<dbReference type="EMBL" id="BAAANY010000020">
    <property type="protein sequence ID" value="GAA1694815.1"/>
    <property type="molecule type" value="Genomic_DNA"/>
</dbReference>
<evidence type="ECO:0000313" key="2">
    <source>
        <dbReference type="EMBL" id="GAA1694815.1"/>
    </source>
</evidence>
<keyword evidence="3" id="KW-1185">Reference proteome</keyword>
<dbReference type="Gene3D" id="3.40.630.30">
    <property type="match status" value="1"/>
</dbReference>
<dbReference type="RefSeq" id="WP_344312919.1">
    <property type="nucleotide sequence ID" value="NZ_BAAANY010000020.1"/>
</dbReference>
<organism evidence="2 3">
    <name type="scientific">Fodinicola feengrottensis</name>
    <dbReference type="NCBI Taxonomy" id="435914"/>
    <lineage>
        <taxon>Bacteria</taxon>
        <taxon>Bacillati</taxon>
        <taxon>Actinomycetota</taxon>
        <taxon>Actinomycetes</taxon>
        <taxon>Mycobacteriales</taxon>
        <taxon>Fodinicola</taxon>
    </lineage>
</organism>